<dbReference type="RefSeq" id="WP_322464941.1">
    <property type="nucleotide sequence ID" value="NZ_JAXOJX010000008.1"/>
</dbReference>
<reference evidence="2 3" key="1">
    <citation type="submission" date="2023-11" db="EMBL/GenBank/DDBJ databases">
        <title>Draft genome of Azohydromonas lata strain H1 (DSM1123), a polyhydroxyalkanoate producer.</title>
        <authorList>
            <person name="Traversa D."/>
            <person name="D'Addabbo P."/>
            <person name="Pazzani C."/>
            <person name="Manzari C."/>
            <person name="Chiara M."/>
            <person name="Scrascia M."/>
        </authorList>
    </citation>
    <scope>NUCLEOTIDE SEQUENCE [LARGE SCALE GENOMIC DNA]</scope>
    <source>
        <strain evidence="2 3">H1</strain>
    </source>
</reference>
<dbReference type="Gene3D" id="1.20.120.520">
    <property type="entry name" value="nmb1532 protein domain like"/>
    <property type="match status" value="1"/>
</dbReference>
<evidence type="ECO:0000259" key="1">
    <source>
        <dbReference type="Pfam" id="PF01814"/>
    </source>
</evidence>
<dbReference type="PANTHER" id="PTHR39966:SF1">
    <property type="entry name" value="HEMERYTHRIN-LIKE DOMAIN-CONTAINING PROTEIN"/>
    <property type="match status" value="1"/>
</dbReference>
<name>A0ABU5IB68_9BURK</name>
<dbReference type="Proteomes" id="UP001293718">
    <property type="component" value="Unassembled WGS sequence"/>
</dbReference>
<sequence>MRHATLTIIREEHQALAAMLRSLSMLLTQSRREGTAPNFELLRSMLFYIDEFPERLHHTKETQLLFPRLRERCPELVPVLDALDADHEQGERAIRRLEHALLAFEMMGESRRAEFEAAAERYITFYLSHMGTEENLILPAAEAHLLPEDWAEMDAAFESNRDPLTGHEPDDLYRPLFTRILNMAPAPIGLGG</sequence>
<proteinExistence type="predicted"/>
<organism evidence="2 3">
    <name type="scientific">Azohydromonas lata</name>
    <dbReference type="NCBI Taxonomy" id="45677"/>
    <lineage>
        <taxon>Bacteria</taxon>
        <taxon>Pseudomonadati</taxon>
        <taxon>Pseudomonadota</taxon>
        <taxon>Betaproteobacteria</taxon>
        <taxon>Burkholderiales</taxon>
        <taxon>Sphaerotilaceae</taxon>
        <taxon>Azohydromonas</taxon>
    </lineage>
</organism>
<dbReference type="CDD" id="cd12108">
    <property type="entry name" value="Hr-like"/>
    <property type="match status" value="1"/>
</dbReference>
<comment type="caution">
    <text evidence="2">The sequence shown here is derived from an EMBL/GenBank/DDBJ whole genome shotgun (WGS) entry which is preliminary data.</text>
</comment>
<keyword evidence="3" id="KW-1185">Reference proteome</keyword>
<dbReference type="EMBL" id="JAXOJX010000008">
    <property type="protein sequence ID" value="MDZ5456359.1"/>
    <property type="molecule type" value="Genomic_DNA"/>
</dbReference>
<feature type="domain" description="Hemerythrin-like" evidence="1">
    <location>
        <begin position="6"/>
        <end position="141"/>
    </location>
</feature>
<accession>A0ABU5IB68</accession>
<evidence type="ECO:0000313" key="2">
    <source>
        <dbReference type="EMBL" id="MDZ5456359.1"/>
    </source>
</evidence>
<dbReference type="Pfam" id="PF01814">
    <property type="entry name" value="Hemerythrin"/>
    <property type="match status" value="1"/>
</dbReference>
<dbReference type="PANTHER" id="PTHR39966">
    <property type="entry name" value="BLL2471 PROTEIN-RELATED"/>
    <property type="match status" value="1"/>
</dbReference>
<gene>
    <name evidence="2" type="ORF">SM757_07210</name>
</gene>
<protein>
    <submittedName>
        <fullName evidence="2">Hemerythrin domain-containing protein</fullName>
    </submittedName>
</protein>
<dbReference type="InterPro" id="IPR012312">
    <property type="entry name" value="Hemerythrin-like"/>
</dbReference>
<evidence type="ECO:0000313" key="3">
    <source>
        <dbReference type="Proteomes" id="UP001293718"/>
    </source>
</evidence>